<reference evidence="1 2" key="1">
    <citation type="journal article" date="2019" name="PLoS ONE">
        <title>Comparative genome analysis indicates high evolutionary potential of pathogenicity genes in Colletotrichum tanaceti.</title>
        <authorList>
            <person name="Lelwala R.V."/>
            <person name="Korhonen P.K."/>
            <person name="Young N.D."/>
            <person name="Scott J.B."/>
            <person name="Ades P.A."/>
            <person name="Gasser R.B."/>
            <person name="Taylor P.W.J."/>
        </authorList>
    </citation>
    <scope>NUCLEOTIDE SEQUENCE [LARGE SCALE GENOMIC DNA]</scope>
    <source>
        <strain evidence="1">BRIP57314</strain>
    </source>
</reference>
<accession>A0A4V6DFL4</accession>
<keyword evidence="2" id="KW-1185">Reference proteome</keyword>
<protein>
    <submittedName>
        <fullName evidence="1">Uncharacterized protein</fullName>
    </submittedName>
</protein>
<proteinExistence type="predicted"/>
<dbReference type="Proteomes" id="UP000310108">
    <property type="component" value="Unassembled WGS sequence"/>
</dbReference>
<dbReference type="Gene3D" id="2.60.120.10">
    <property type="entry name" value="Jelly Rolls"/>
    <property type="match status" value="1"/>
</dbReference>
<sequence length="270" mass="29882">MNRVARGDNDDTADIPELYRGLFRFVPGNSGLLHGRAGEWGSKGGSGGGRGEAVHLPAPMNFLRDIKTRRNGALLKKLAFFSLPGSLDASTLPTKSIPIHSTPPDARTSYIIDQLEGERITIPGSMGPGHLPDPRLFKSDKWRHRRLFERKRQKNSQHLTTLENRKSYIILNSWDPTPKPWASSRRPRWLTGGDSGDNVLPTAPLEPYFLRANAKPQCGGRFSIASIESSRLYEGARSPLARWLTFSAVDHCFCVQKGVLRVKLGGGGFL</sequence>
<dbReference type="InterPro" id="IPR014710">
    <property type="entry name" value="RmlC-like_jellyroll"/>
</dbReference>
<dbReference type="STRING" id="1306861.A0A4V6DFL4"/>
<organism evidence="1 2">
    <name type="scientific">Colletotrichum tanaceti</name>
    <dbReference type="NCBI Taxonomy" id="1306861"/>
    <lineage>
        <taxon>Eukaryota</taxon>
        <taxon>Fungi</taxon>
        <taxon>Dikarya</taxon>
        <taxon>Ascomycota</taxon>
        <taxon>Pezizomycotina</taxon>
        <taxon>Sordariomycetes</taxon>
        <taxon>Hypocreomycetidae</taxon>
        <taxon>Glomerellales</taxon>
        <taxon>Glomerellaceae</taxon>
        <taxon>Colletotrichum</taxon>
        <taxon>Colletotrichum destructivum species complex</taxon>
    </lineage>
</organism>
<dbReference type="AlphaFoldDB" id="A0A4V6DFL4"/>
<name>A0A4V6DFL4_9PEZI</name>
<evidence type="ECO:0000313" key="2">
    <source>
        <dbReference type="Proteomes" id="UP000310108"/>
    </source>
</evidence>
<dbReference type="EMBL" id="PJEX01000525">
    <property type="protein sequence ID" value="TKW49526.1"/>
    <property type="molecule type" value="Genomic_DNA"/>
</dbReference>
<gene>
    <name evidence="1" type="ORF">CTA1_6396</name>
</gene>
<comment type="caution">
    <text evidence="1">The sequence shown here is derived from an EMBL/GenBank/DDBJ whole genome shotgun (WGS) entry which is preliminary data.</text>
</comment>
<evidence type="ECO:0000313" key="1">
    <source>
        <dbReference type="EMBL" id="TKW49526.1"/>
    </source>
</evidence>